<organism evidence="1">
    <name type="scientific">gut metagenome</name>
    <dbReference type="NCBI Taxonomy" id="749906"/>
    <lineage>
        <taxon>unclassified sequences</taxon>
        <taxon>metagenomes</taxon>
        <taxon>organismal metagenomes</taxon>
    </lineage>
</organism>
<evidence type="ECO:0000313" key="1">
    <source>
        <dbReference type="EMBL" id="EJW91349.1"/>
    </source>
</evidence>
<accession>J9FVE3</accession>
<comment type="caution">
    <text evidence="1">The sequence shown here is derived from an EMBL/GenBank/DDBJ whole genome shotgun (WGS) entry which is preliminary data.</text>
</comment>
<sequence>MLLKNFLYPFTIRRTVGLFGRPISSIQMELRSARNSSL</sequence>
<reference evidence="1" key="1">
    <citation type="journal article" date="2012" name="PLoS ONE">
        <title>Gene sets for utilization of primary and secondary nutrition supplies in the distal gut of endangered iberian lynx.</title>
        <authorList>
            <person name="Alcaide M."/>
            <person name="Messina E."/>
            <person name="Richter M."/>
            <person name="Bargiela R."/>
            <person name="Peplies J."/>
            <person name="Huws S.A."/>
            <person name="Newbold C.J."/>
            <person name="Golyshin P.N."/>
            <person name="Simon M.A."/>
            <person name="Lopez G."/>
            <person name="Yakimov M.M."/>
            <person name="Ferrer M."/>
        </authorList>
    </citation>
    <scope>NUCLEOTIDE SEQUENCE</scope>
</reference>
<dbReference type="AlphaFoldDB" id="J9FVE3"/>
<protein>
    <submittedName>
        <fullName evidence="1">Uncharacterized protein</fullName>
    </submittedName>
</protein>
<proteinExistence type="predicted"/>
<gene>
    <name evidence="1" type="ORF">EVA_20544</name>
</gene>
<dbReference type="EMBL" id="AMCI01008244">
    <property type="protein sequence ID" value="EJW91349.1"/>
    <property type="molecule type" value="Genomic_DNA"/>
</dbReference>
<name>J9FVE3_9ZZZZ</name>